<feature type="compositionally biased region" description="Basic residues" evidence="1">
    <location>
        <begin position="54"/>
        <end position="63"/>
    </location>
</feature>
<proteinExistence type="predicted"/>
<reference evidence="3" key="1">
    <citation type="submission" date="2022-12" db="EMBL/GenBank/DDBJ databases">
        <title>Paraconexibacter alkalitolerans sp. nov. and Baekduia alba sp. nov., isolated from soil and emended description of the genera Paraconexibacter (Chun et al., 2020) and Baekduia (An et al., 2020).</title>
        <authorList>
            <person name="Vieira S."/>
            <person name="Huber K.J."/>
            <person name="Geppert A."/>
            <person name="Wolf J."/>
            <person name="Neumann-Schaal M."/>
            <person name="Muesken M."/>
            <person name="Overmann J."/>
        </authorList>
    </citation>
    <scope>NUCLEOTIDE SEQUENCE</scope>
    <source>
        <strain evidence="3">AEG42_29</strain>
    </source>
</reference>
<keyword evidence="2" id="KW-0812">Transmembrane</keyword>
<evidence type="ECO:0000256" key="2">
    <source>
        <dbReference type="SAM" id="Phobius"/>
    </source>
</evidence>
<sequence>MTRRDDALTDTELDAALAASSPLAPGRAAELPLDAAQSALLDELLSQAPAPAHAPRRLRHRTRGDHDSVPRGHARRFVPRVAGAAAVVTVVMMVFLSLGDGPGGGRDGGSVWAAEQLRFAEASPLVLLGADGWRVEYADEQSKEEGELHFRLGPTPPPGSNDFTEGVTPEPVPADTTAAQLNWRGGSYEMWTRDRYKSAVASSTAPVLGTTAKVYQYDGGTRGHRDITAIFRYDDRILEFRAGAAGMSAFKALLATLTAADTDTWLSAMPDSVVKAADRDGAVDQMLAGIPLPRGFTAADIPDEQLTKDRYQLGAHVTGAVACRWLKQWNDARQAGDVRTRDAAIAAMATAKDWPILREMTKEGDYPEAIVEYAAAMRSGTYHGRPLIGDVGEGLGCAERGVELPQGSSGSAG</sequence>
<gene>
    <name evidence="3" type="ORF">DSM112329_03239</name>
</gene>
<protein>
    <submittedName>
        <fullName evidence="3">Uncharacterized protein</fullName>
    </submittedName>
</protein>
<evidence type="ECO:0000256" key="1">
    <source>
        <dbReference type="SAM" id="MobiDB-lite"/>
    </source>
</evidence>
<dbReference type="AlphaFoldDB" id="A0AAU7AXD3"/>
<dbReference type="EMBL" id="CP114014">
    <property type="protein sequence ID" value="XAY06370.1"/>
    <property type="molecule type" value="Genomic_DNA"/>
</dbReference>
<name>A0AAU7AXD3_9ACTN</name>
<feature type="region of interest" description="Disordered" evidence="1">
    <location>
        <begin position="50"/>
        <end position="71"/>
    </location>
</feature>
<evidence type="ECO:0000313" key="3">
    <source>
        <dbReference type="EMBL" id="XAY06370.1"/>
    </source>
</evidence>
<accession>A0AAU7AXD3</accession>
<dbReference type="KEGG" id="parq:DSM112329_03239"/>
<organism evidence="3">
    <name type="scientific">Paraconexibacter sp. AEG42_29</name>
    <dbReference type="NCBI Taxonomy" id="2997339"/>
    <lineage>
        <taxon>Bacteria</taxon>
        <taxon>Bacillati</taxon>
        <taxon>Actinomycetota</taxon>
        <taxon>Thermoleophilia</taxon>
        <taxon>Solirubrobacterales</taxon>
        <taxon>Paraconexibacteraceae</taxon>
        <taxon>Paraconexibacter</taxon>
    </lineage>
</organism>
<dbReference type="RefSeq" id="WP_354697604.1">
    <property type="nucleotide sequence ID" value="NZ_CP114014.1"/>
</dbReference>
<keyword evidence="2" id="KW-1133">Transmembrane helix</keyword>
<keyword evidence="2" id="KW-0472">Membrane</keyword>
<feature type="transmembrane region" description="Helical" evidence="2">
    <location>
        <begin position="77"/>
        <end position="98"/>
    </location>
</feature>